<gene>
    <name evidence="1" type="primary">tolB_18</name>
    <name evidence="1" type="ORF">GALL_462750</name>
</gene>
<organism evidence="1">
    <name type="scientific">mine drainage metagenome</name>
    <dbReference type="NCBI Taxonomy" id="410659"/>
    <lineage>
        <taxon>unclassified sequences</taxon>
        <taxon>metagenomes</taxon>
        <taxon>ecological metagenomes</taxon>
    </lineage>
</organism>
<dbReference type="EMBL" id="MLJW01003416">
    <property type="protein sequence ID" value="OIQ72103.1"/>
    <property type="molecule type" value="Genomic_DNA"/>
</dbReference>
<accession>A0A1J5PW96</accession>
<dbReference type="InterPro" id="IPR011042">
    <property type="entry name" value="6-blade_b-propeller_TolB-like"/>
</dbReference>
<reference evidence="1" key="1">
    <citation type="submission" date="2016-10" db="EMBL/GenBank/DDBJ databases">
        <title>Sequence of Gallionella enrichment culture.</title>
        <authorList>
            <person name="Poehlein A."/>
            <person name="Muehling M."/>
            <person name="Daniel R."/>
        </authorList>
    </citation>
    <scope>NUCLEOTIDE SEQUENCE</scope>
</reference>
<protein>
    <submittedName>
        <fullName evidence="1">Protein TolB</fullName>
    </submittedName>
</protein>
<dbReference type="Gene3D" id="2.120.10.30">
    <property type="entry name" value="TolB, C-terminal domain"/>
    <property type="match status" value="1"/>
</dbReference>
<comment type="caution">
    <text evidence="1">The sequence shown here is derived from an EMBL/GenBank/DDBJ whole genome shotgun (WGS) entry which is preliminary data.</text>
</comment>
<sequence>MAYISRIGGAFKLQLMDISSGSIRSLTDTVADESPSFAPNSKLVVFATQFQGHDVLMTTTLDGKIKTTLKGQNGDVREPDWGPFLK</sequence>
<dbReference type="AlphaFoldDB" id="A0A1J5PW96"/>
<dbReference type="SUPFAM" id="SSF69304">
    <property type="entry name" value="Tricorn protease N-terminal domain"/>
    <property type="match status" value="1"/>
</dbReference>
<evidence type="ECO:0000313" key="1">
    <source>
        <dbReference type="EMBL" id="OIQ72103.1"/>
    </source>
</evidence>
<proteinExistence type="predicted"/>
<name>A0A1J5PW96_9ZZZZ</name>